<feature type="region of interest" description="Disordered" evidence="4">
    <location>
        <begin position="82"/>
        <end position="126"/>
    </location>
</feature>
<feature type="compositionally biased region" description="Basic and acidic residues" evidence="4">
    <location>
        <begin position="348"/>
        <end position="357"/>
    </location>
</feature>
<evidence type="ECO:0000313" key="8">
    <source>
        <dbReference type="Proteomes" id="UP001497525"/>
    </source>
</evidence>
<dbReference type="EMBL" id="CAXLJL010000334">
    <property type="protein sequence ID" value="CAL5136607.1"/>
    <property type="molecule type" value="Genomic_DNA"/>
</dbReference>
<dbReference type="EMBL" id="CAXLJL010000334">
    <property type="protein sequence ID" value="CAL5136610.1"/>
    <property type="molecule type" value="Genomic_DNA"/>
</dbReference>
<sequence>MAATVAAFPQGVTTALTVYNIPYSADEEEVHSAFPSAQCVSVGSQGMCILQFSDARECQKVYEECQRGKEIGGRTLYAEFSTQSSNHGGQQQPQQDSQWSGYTSGRGADSDTRRPSASQNSSGYTLTVSNLPYTATEQDIQREFVDAFKVALSLNDQGRSRGVAHVTFATEEQCSAALESCNHKTLGGRPMRGRIQRDDDGRQQTRDFKSDSGNRRDFGGSQGQYDGSHRDFDNSRRDSSNNRRGFGNSRGDFRGNRYGNTGGSGDFRSDQRSYSGAPREHGNGQREFSSGQREYGGNQREYGGNQRDYGGGQRDFGNRRGRPNENYGRNDRDGGNRFQGGGGGNRFGQRELGRDNRSQPAGRGGRDRSPVNAEPVRGYGNNKGPRITSAVIRRPPGGASSESDSSESD</sequence>
<dbReference type="AlphaFoldDB" id="A0AAV2TJR9"/>
<dbReference type="SMART" id="SM00360">
    <property type="entry name" value="RRM"/>
    <property type="match status" value="2"/>
</dbReference>
<feature type="compositionally biased region" description="Basic and acidic residues" evidence="4">
    <location>
        <begin position="227"/>
        <end position="241"/>
    </location>
</feature>
<dbReference type="CDD" id="cd00590">
    <property type="entry name" value="RRM_SF"/>
    <property type="match status" value="2"/>
</dbReference>
<accession>A0AAV2TJR9</accession>
<feature type="region of interest" description="Disordered" evidence="4">
    <location>
        <begin position="183"/>
        <end position="409"/>
    </location>
</feature>
<evidence type="ECO:0000256" key="3">
    <source>
        <dbReference type="PROSITE-ProRule" id="PRU00176"/>
    </source>
</evidence>
<dbReference type="PANTHER" id="PTHR24012">
    <property type="entry name" value="RNA BINDING PROTEIN"/>
    <property type="match status" value="1"/>
</dbReference>
<dbReference type="InterPro" id="IPR035979">
    <property type="entry name" value="RBD_domain_sf"/>
</dbReference>
<feature type="domain" description="RRM" evidence="5">
    <location>
        <begin position="14"/>
        <end position="83"/>
    </location>
</feature>
<gene>
    <name evidence="6" type="ORF">CDAUBV1_LOCUS10738</name>
    <name evidence="7" type="ORF">CDAUBV1_LOCUS10740</name>
</gene>
<dbReference type="InterPro" id="IPR000504">
    <property type="entry name" value="RRM_dom"/>
</dbReference>
<evidence type="ECO:0000256" key="4">
    <source>
        <dbReference type="SAM" id="MobiDB-lite"/>
    </source>
</evidence>
<dbReference type="Gene3D" id="3.30.70.330">
    <property type="match status" value="2"/>
</dbReference>
<keyword evidence="1" id="KW-0677">Repeat</keyword>
<dbReference type="Pfam" id="PF00076">
    <property type="entry name" value="RRM_1"/>
    <property type="match status" value="1"/>
</dbReference>
<feature type="compositionally biased region" description="Basic and acidic residues" evidence="4">
    <location>
        <begin position="195"/>
        <end position="218"/>
    </location>
</feature>
<dbReference type="SUPFAM" id="SSF54928">
    <property type="entry name" value="RNA-binding domain, RBD"/>
    <property type="match status" value="2"/>
</dbReference>
<evidence type="ECO:0000259" key="5">
    <source>
        <dbReference type="PROSITE" id="PS50102"/>
    </source>
</evidence>
<dbReference type="PROSITE" id="PS50102">
    <property type="entry name" value="RRM"/>
    <property type="match status" value="2"/>
</dbReference>
<protein>
    <recommendedName>
        <fullName evidence="5">RRM domain-containing protein</fullName>
    </recommendedName>
</protein>
<evidence type="ECO:0000256" key="1">
    <source>
        <dbReference type="ARBA" id="ARBA00022737"/>
    </source>
</evidence>
<keyword evidence="2 3" id="KW-0694">RNA-binding</keyword>
<feature type="compositionally biased region" description="Gly residues" evidence="4">
    <location>
        <begin position="337"/>
        <end position="346"/>
    </location>
</feature>
<name>A0AAV2TJR9_CALDB</name>
<proteinExistence type="predicted"/>
<feature type="domain" description="RRM" evidence="5">
    <location>
        <begin position="124"/>
        <end position="198"/>
    </location>
</feature>
<evidence type="ECO:0000313" key="6">
    <source>
        <dbReference type="EMBL" id="CAL5136607.1"/>
    </source>
</evidence>
<organism evidence="6 8">
    <name type="scientific">Calicophoron daubneyi</name>
    <name type="common">Rumen fluke</name>
    <name type="synonym">Paramphistomum daubneyi</name>
    <dbReference type="NCBI Taxonomy" id="300641"/>
    <lineage>
        <taxon>Eukaryota</taxon>
        <taxon>Metazoa</taxon>
        <taxon>Spiralia</taxon>
        <taxon>Lophotrochozoa</taxon>
        <taxon>Platyhelminthes</taxon>
        <taxon>Trematoda</taxon>
        <taxon>Digenea</taxon>
        <taxon>Plagiorchiida</taxon>
        <taxon>Pronocephalata</taxon>
        <taxon>Paramphistomoidea</taxon>
        <taxon>Paramphistomidae</taxon>
        <taxon>Calicophoron</taxon>
    </lineage>
</organism>
<dbReference type="GO" id="GO:0003723">
    <property type="term" value="F:RNA binding"/>
    <property type="evidence" value="ECO:0007669"/>
    <property type="project" value="UniProtKB-UniRule"/>
</dbReference>
<dbReference type="InterPro" id="IPR012677">
    <property type="entry name" value="Nucleotide-bd_a/b_plait_sf"/>
</dbReference>
<dbReference type="Proteomes" id="UP001497525">
    <property type="component" value="Unassembled WGS sequence"/>
</dbReference>
<reference evidence="6" key="1">
    <citation type="submission" date="2024-06" db="EMBL/GenBank/DDBJ databases">
        <authorList>
            <person name="Liu X."/>
            <person name="Lenzi L."/>
            <person name="Haldenby T S."/>
            <person name="Uol C."/>
        </authorList>
    </citation>
    <scope>NUCLEOTIDE SEQUENCE</scope>
</reference>
<evidence type="ECO:0000256" key="2">
    <source>
        <dbReference type="ARBA" id="ARBA00022884"/>
    </source>
</evidence>
<feature type="compositionally biased region" description="Low complexity" evidence="4">
    <location>
        <begin position="83"/>
        <end position="101"/>
    </location>
</feature>
<comment type="caution">
    <text evidence="6">The sequence shown here is derived from an EMBL/GenBank/DDBJ whole genome shotgun (WGS) entry which is preliminary data.</text>
</comment>
<feature type="compositionally biased region" description="Polar residues" evidence="4">
    <location>
        <begin position="115"/>
        <end position="126"/>
    </location>
</feature>
<evidence type="ECO:0000313" key="7">
    <source>
        <dbReference type="EMBL" id="CAL5136610.1"/>
    </source>
</evidence>